<dbReference type="KEGG" id="bgok:Pr1d_08420"/>
<evidence type="ECO:0000313" key="2">
    <source>
        <dbReference type="Proteomes" id="UP000323917"/>
    </source>
</evidence>
<protein>
    <submittedName>
        <fullName evidence="1">Uncharacterized protein</fullName>
    </submittedName>
</protein>
<dbReference type="AlphaFoldDB" id="A0A5B9Q3H5"/>
<evidence type="ECO:0000313" key="1">
    <source>
        <dbReference type="EMBL" id="QEG33578.1"/>
    </source>
</evidence>
<organism evidence="1 2">
    <name type="scientific">Bythopirellula goksoeyrii</name>
    <dbReference type="NCBI Taxonomy" id="1400387"/>
    <lineage>
        <taxon>Bacteria</taxon>
        <taxon>Pseudomonadati</taxon>
        <taxon>Planctomycetota</taxon>
        <taxon>Planctomycetia</taxon>
        <taxon>Pirellulales</taxon>
        <taxon>Lacipirellulaceae</taxon>
        <taxon>Bythopirellula</taxon>
    </lineage>
</organism>
<dbReference type="RefSeq" id="WP_148072323.1">
    <property type="nucleotide sequence ID" value="NZ_CP042913.1"/>
</dbReference>
<dbReference type="EMBL" id="CP042913">
    <property type="protein sequence ID" value="QEG33578.1"/>
    <property type="molecule type" value="Genomic_DNA"/>
</dbReference>
<dbReference type="Proteomes" id="UP000323917">
    <property type="component" value="Chromosome"/>
</dbReference>
<dbReference type="PROSITE" id="PS51257">
    <property type="entry name" value="PROKAR_LIPOPROTEIN"/>
    <property type="match status" value="1"/>
</dbReference>
<gene>
    <name evidence="1" type="ORF">Pr1d_08420</name>
</gene>
<reference evidence="1 2" key="1">
    <citation type="submission" date="2019-08" db="EMBL/GenBank/DDBJ databases">
        <title>Deep-cultivation of Planctomycetes and their phenomic and genomic characterization uncovers novel biology.</title>
        <authorList>
            <person name="Wiegand S."/>
            <person name="Jogler M."/>
            <person name="Boedeker C."/>
            <person name="Pinto D."/>
            <person name="Vollmers J."/>
            <person name="Rivas-Marin E."/>
            <person name="Kohn T."/>
            <person name="Peeters S.H."/>
            <person name="Heuer A."/>
            <person name="Rast P."/>
            <person name="Oberbeckmann S."/>
            <person name="Bunk B."/>
            <person name="Jeske O."/>
            <person name="Meyerdierks A."/>
            <person name="Storesund J.E."/>
            <person name="Kallscheuer N."/>
            <person name="Luecker S."/>
            <person name="Lage O.M."/>
            <person name="Pohl T."/>
            <person name="Merkel B.J."/>
            <person name="Hornburger P."/>
            <person name="Mueller R.-W."/>
            <person name="Bruemmer F."/>
            <person name="Labrenz M."/>
            <person name="Spormann A.M."/>
            <person name="Op den Camp H."/>
            <person name="Overmann J."/>
            <person name="Amann R."/>
            <person name="Jetten M.S.M."/>
            <person name="Mascher T."/>
            <person name="Medema M.H."/>
            <person name="Devos D.P."/>
            <person name="Kaster A.-K."/>
            <person name="Ovreas L."/>
            <person name="Rohde M."/>
            <person name="Galperin M.Y."/>
            <person name="Jogler C."/>
        </authorList>
    </citation>
    <scope>NUCLEOTIDE SEQUENCE [LARGE SCALE GENOMIC DNA]</scope>
    <source>
        <strain evidence="1 2">Pr1d</strain>
    </source>
</reference>
<proteinExistence type="predicted"/>
<sequence length="247" mass="26474">MKFSICPISASRAPSGGTVLFSCFCSLILVSICSADLVIESDQRLSHIPERIERIVNHGTFVGSASNVFQLGPTTRVSGSGRFENTLMYGVFAPGNSPGVTTGLNQAFGGTLEIELGGTTPGFGSGRHYQINDDGTITLVDDLPVLSILSFESYVPNPGDEFEVLTWQNGLVGNFSNTLIDSTFTTSNITFEQIITNPTGVGNLTLRAVAVPEARVIYLWLALSAVVLLRHKLASQHQHPTSLNLRS</sequence>
<name>A0A5B9Q3H5_9BACT</name>
<accession>A0A5B9Q3H5</accession>
<keyword evidence="2" id="KW-1185">Reference proteome</keyword>